<reference evidence="5" key="1">
    <citation type="journal article" date="2002" name="Phytopathology">
        <title>Partial Nucleotide Sequence and Genome Organization of a Canadian Isolate of Little cherry virus and Development of an Enzyme-Linked Immunosorbent Assay-Based Diagnostic Test.</title>
        <authorList>
            <person name="Theilmann J."/>
            <person name="Mozafari J.H."/>
            <person name="Reade R.D."/>
            <person name="Wu Z."/>
            <person name="Xie W."/>
            <person name="Jesperson G."/>
            <person name="Bernardy M."/>
            <person name="Eastwell K.C."/>
            <person name="Rochon D.M."/>
        </authorList>
    </citation>
    <scope>NUCLEOTIDE SEQUENCE</scope>
    <source>
        <strain evidence="5">LC5</strain>
    </source>
</reference>
<dbReference type="GO" id="GO:0019028">
    <property type="term" value="C:viral capsid"/>
    <property type="evidence" value="ECO:0007669"/>
    <property type="project" value="UniProtKB-KW"/>
</dbReference>
<dbReference type="Pfam" id="PF01785">
    <property type="entry name" value="Closter_coat"/>
    <property type="match status" value="1"/>
</dbReference>
<evidence type="ECO:0000256" key="3">
    <source>
        <dbReference type="ARBA" id="ARBA00022844"/>
    </source>
</evidence>
<keyword evidence="2 5" id="KW-0167">Capsid protein</keyword>
<accession>Q8JTI0</accession>
<dbReference type="InterPro" id="IPR002679">
    <property type="entry name" value="Closter_coat"/>
</dbReference>
<protein>
    <submittedName>
        <fullName evidence="5">Putative coat protein p55</fullName>
    </submittedName>
</protein>
<evidence type="ECO:0000256" key="2">
    <source>
        <dbReference type="ARBA" id="ARBA00022561"/>
    </source>
</evidence>
<sequence length="490" mass="55463">MTSAQMTDYDKLDKTYRLYDVWRTTENFYDSFELTIPYPFHRVTNGHILLQVWYGGKQLNLECLVRKNSNKDELELMVGSWFAGNFSYLTPTANVKWRPLRPGGSSEVTIGLYNHHASQFFLTVNGTEVVRTIKAIPYQPVVFGFEVQIELPDNLSSPLVKCPYLRGLPDPIRVEKRRGEPFTFTKYTSALARNTSANKSTGNVFEVSLDELGDAFEKLIRPALPKPVNDDKSNSTSRDEREKTNRRGPESQKTSANEYEKLLPSAVSSKMNETFGLQNTSFYDLLEGVDDLPTVSTIGVPGLLTAPDLLRVANNLVNFFKEKHGESDKLIINKCMVCFLQMAILHTTGDAATVREVTSLTYSDGFIPKFNYAEVCTVIKKSLDNTLYPNPVRTFLRHCSDLCIDLMIRGYIKPNIKLIAKYGIPEKFYPYCFDFSMVNTVTHGVDAVFANLLAKLVALKSSSYKRQKTHNALELIDKVNALNLVLERSR</sequence>
<evidence type="ECO:0000256" key="4">
    <source>
        <dbReference type="SAM" id="MobiDB-lite"/>
    </source>
</evidence>
<comment type="subcellular location">
    <subcellularLocation>
        <location evidence="1">Virion</location>
    </subcellularLocation>
</comment>
<keyword evidence="3" id="KW-0946">Virion</keyword>
<feature type="region of interest" description="Disordered" evidence="4">
    <location>
        <begin position="223"/>
        <end position="257"/>
    </location>
</feature>
<name>Q8JTI0_9CLOS</name>
<dbReference type="EMBL" id="AF416335">
    <property type="protein sequence ID" value="AAM96223.1"/>
    <property type="molecule type" value="Genomic_RNA"/>
</dbReference>
<proteinExistence type="predicted"/>
<evidence type="ECO:0000256" key="1">
    <source>
        <dbReference type="ARBA" id="ARBA00004328"/>
    </source>
</evidence>
<evidence type="ECO:0000313" key="5">
    <source>
        <dbReference type="EMBL" id="AAM96223.1"/>
    </source>
</evidence>
<feature type="compositionally biased region" description="Basic and acidic residues" evidence="4">
    <location>
        <begin position="228"/>
        <end position="250"/>
    </location>
</feature>
<organism evidence="5">
    <name type="scientific">Little cherry virus 2</name>
    <dbReference type="NCBI Taxonomy" id="154339"/>
    <lineage>
        <taxon>Viruses</taxon>
        <taxon>Riboviria</taxon>
        <taxon>Orthornavirae</taxon>
        <taxon>Kitrinoviricota</taxon>
        <taxon>Alsuviricetes</taxon>
        <taxon>Martellivirales</taxon>
        <taxon>Closteroviridae</taxon>
        <taxon>Ampelovirus</taxon>
        <taxon>Ampelovirus nanoavii</taxon>
    </lineage>
</organism>